<dbReference type="GO" id="GO:0008736">
    <property type="term" value="F:L-fucose isomerase activity"/>
    <property type="evidence" value="ECO:0007669"/>
    <property type="project" value="InterPro"/>
</dbReference>
<reference evidence="4" key="1">
    <citation type="submission" date="2016-11" db="EMBL/GenBank/DDBJ databases">
        <authorList>
            <person name="Varghese N."/>
            <person name="Submissions S."/>
        </authorList>
    </citation>
    <scope>NUCLEOTIDE SEQUENCE [LARGE SCALE GENOMIC DNA]</scope>
    <source>
        <strain evidence="4">DSM 28223</strain>
    </source>
</reference>
<accession>A0A1M5VG89</accession>
<sequence length="541" mass="59050">MSQPSAIYLLASGDSRVSANTICWPAQEAMEADLTRILKQNGYEVIRAHSVDPEKGHGFLDSQRAGLDAVSKIPTGAKIVIAEAVWQYSHHVLPALHFHKGPILTVANWSGQWPGLVGMLNLNGSLTKAGIDYATLWSEKFEDDFFLNGLAEWLTTGTINHDLSHVAPFDGAPNATNTAKIADALVSDLIQHKSIMGVFDEGCMGMYNAIIPDDLLARLGVFKERLSQSALYAEVLTVSDDEAEAVFQWLVQKGIRFDFGTDGAVDLTRDQTMLQCKMYIAAVRVADQFDCETIGIQYQQGLKDLLPASDLVEGMLNNSDRPPVTRAEGSVIREGLPIVHFNEVDECAGLDALLINRTHRALGQPLETTLHDIRWGDYDASGCCDDFVWVFEISGAAPPEHHIGGWAGSTSLRQPAMYFPFGGGTLSGVAKPGSLIWSRVYVANNALHMDIGLGECVELSEEETRRRRNATTAEWPIMHAILQGVSQNQLMASHKSNHVQVVYATSPEHAKEAMVCRAQFAQKLGISVNIVGSISTNGEVH</sequence>
<protein>
    <submittedName>
        <fullName evidence="3">L-fucose isomerase</fullName>
    </submittedName>
</protein>
<keyword evidence="2" id="KW-0119">Carbohydrate metabolism</keyword>
<dbReference type="AlphaFoldDB" id="A0A1M5VG89"/>
<dbReference type="GO" id="GO:0008790">
    <property type="term" value="F:arabinose isomerase activity"/>
    <property type="evidence" value="ECO:0007669"/>
    <property type="project" value="TreeGrafter"/>
</dbReference>
<evidence type="ECO:0000256" key="2">
    <source>
        <dbReference type="ARBA" id="ARBA00023277"/>
    </source>
</evidence>
<dbReference type="GO" id="GO:0042355">
    <property type="term" value="P:L-fucose catabolic process"/>
    <property type="evidence" value="ECO:0007669"/>
    <property type="project" value="TreeGrafter"/>
</dbReference>
<proteinExistence type="predicted"/>
<evidence type="ECO:0000313" key="4">
    <source>
        <dbReference type="Proteomes" id="UP000184211"/>
    </source>
</evidence>
<dbReference type="PANTHER" id="PTHR37840:SF1">
    <property type="entry name" value="L-FUCOSE ISOMERASE"/>
    <property type="match status" value="1"/>
</dbReference>
<dbReference type="EMBL" id="FQWM01000008">
    <property type="protein sequence ID" value="SHH74240.1"/>
    <property type="molecule type" value="Genomic_DNA"/>
</dbReference>
<dbReference type="SUPFAM" id="SSF53743">
    <property type="entry name" value="FucI/AraA N-terminal and middle domains"/>
    <property type="match status" value="1"/>
</dbReference>
<dbReference type="GO" id="GO:0005737">
    <property type="term" value="C:cytoplasm"/>
    <property type="evidence" value="ECO:0007669"/>
    <property type="project" value="InterPro"/>
</dbReference>
<dbReference type="Proteomes" id="UP000184211">
    <property type="component" value="Unassembled WGS sequence"/>
</dbReference>
<dbReference type="GO" id="GO:0030145">
    <property type="term" value="F:manganese ion binding"/>
    <property type="evidence" value="ECO:0007669"/>
    <property type="project" value="InterPro"/>
</dbReference>
<dbReference type="InterPro" id="IPR009015">
    <property type="entry name" value="Fucose_isomerase_N/cen_sf"/>
</dbReference>
<name>A0A1M5VG89_9RHOB</name>
<dbReference type="RefSeq" id="WP_072793987.1">
    <property type="nucleotide sequence ID" value="NZ_FQWM01000008.1"/>
</dbReference>
<keyword evidence="4" id="KW-1185">Reference proteome</keyword>
<keyword evidence="1 3" id="KW-0413">Isomerase</keyword>
<dbReference type="PANTHER" id="PTHR37840">
    <property type="entry name" value="L-FUCOSE ISOMERASE"/>
    <property type="match status" value="1"/>
</dbReference>
<dbReference type="InterPro" id="IPR005763">
    <property type="entry name" value="Fucose_isomerase"/>
</dbReference>
<organism evidence="3 4">
    <name type="scientific">Cognatishimia maritima</name>
    <dbReference type="NCBI Taxonomy" id="870908"/>
    <lineage>
        <taxon>Bacteria</taxon>
        <taxon>Pseudomonadati</taxon>
        <taxon>Pseudomonadota</taxon>
        <taxon>Alphaproteobacteria</taxon>
        <taxon>Rhodobacterales</taxon>
        <taxon>Paracoccaceae</taxon>
        <taxon>Cognatishimia</taxon>
    </lineage>
</organism>
<gene>
    <name evidence="3" type="ORF">SAMN04488044_3157</name>
</gene>
<dbReference type="GO" id="GO:0019571">
    <property type="term" value="P:D-arabinose catabolic process"/>
    <property type="evidence" value="ECO:0007669"/>
    <property type="project" value="TreeGrafter"/>
</dbReference>
<evidence type="ECO:0000256" key="1">
    <source>
        <dbReference type="ARBA" id="ARBA00023235"/>
    </source>
</evidence>
<dbReference type="STRING" id="870908.SAMN04488044_3157"/>
<evidence type="ECO:0000313" key="3">
    <source>
        <dbReference type="EMBL" id="SHH74240.1"/>
    </source>
</evidence>
<dbReference type="OrthoDB" id="102178at2"/>